<name>A0A8J3EVR9_9PROT</name>
<dbReference type="EMBL" id="VCJR02000006">
    <property type="protein sequence ID" value="NHK29593.1"/>
    <property type="molecule type" value="Genomic_DNA"/>
</dbReference>
<sequence length="507" mass="55693">MIGSAKEEKLLALFQAVPADLLRGLYAALGKSVSGEKSASGDVDTILLRLIGDAAAGRGIELGNQEAMAEEIDSEEPLMLDADSEEAEDSDELSVFTPPRNAMHAFFLPFESLIIDPPRYAGRIDGYLCSTSLPGIWRMLNDEGSGAVIRDIWMRAELEGADQPEEYYRHITSEMHAAARVIVDNLWVRAREDKATRRALVSRLGGETGLGDFAELQKMLPLILSFQGEFNKVRPLIDQRLKANAGDIAAHIMDVHRARPSLATYLQFAILSNLEQPWQALWLHAALNEAAQEEGRQKPVSLIARHLLSVLDLQSDWLARRVTSEAGEASALDPFLGFSELLSGIIGKRSLLGGEELEDRLDDLVEAGSDMFEQLIETAAGSLEAVLRVRADDSDGDVPDLSWQTGSEEVRRLVRIGHDAAHFLQAGDMMAPLYGKSEVWRSLHRETVTFLDQYLGQVIRRLQSLSGPELEDYATRAAFLLPIAELLGSEGAKVSLQDALEQAKLAA</sequence>
<keyword evidence="4" id="KW-1185">Reference proteome</keyword>
<comment type="caution">
    <text evidence="1">The sequence shown here is derived from an EMBL/GenBank/DDBJ whole genome shotgun (WGS) entry which is preliminary data.</text>
</comment>
<organism evidence="1 3">
    <name type="scientific">Aquisalinus luteolus</name>
    <dbReference type="NCBI Taxonomy" id="1566827"/>
    <lineage>
        <taxon>Bacteria</taxon>
        <taxon>Pseudomonadati</taxon>
        <taxon>Pseudomonadota</taxon>
        <taxon>Alphaproteobacteria</taxon>
        <taxon>Parvularculales</taxon>
        <taxon>Parvularculaceae</taxon>
        <taxon>Aquisalinus</taxon>
    </lineage>
</organism>
<evidence type="ECO:0000313" key="2">
    <source>
        <dbReference type="EMBL" id="NHK29593.1"/>
    </source>
</evidence>
<protein>
    <submittedName>
        <fullName evidence="1">Uncharacterized protein</fullName>
    </submittedName>
</protein>
<evidence type="ECO:0000313" key="4">
    <source>
        <dbReference type="Proteomes" id="UP000818603"/>
    </source>
</evidence>
<proteinExistence type="predicted"/>
<dbReference type="AlphaFoldDB" id="A0A8J3EVR9"/>
<dbReference type="RefSeq" id="WP_155142801.1">
    <property type="nucleotide sequence ID" value="NZ_BMGZ01000004.1"/>
</dbReference>
<reference evidence="1" key="3">
    <citation type="submission" date="2020-09" db="EMBL/GenBank/DDBJ databases">
        <authorList>
            <person name="Sun Q."/>
            <person name="Zhou Y."/>
        </authorList>
    </citation>
    <scope>NUCLEOTIDE SEQUENCE</scope>
    <source>
        <strain evidence="1">CGMCC 1.14984</strain>
    </source>
</reference>
<evidence type="ECO:0000313" key="3">
    <source>
        <dbReference type="Proteomes" id="UP000621856"/>
    </source>
</evidence>
<evidence type="ECO:0000313" key="1">
    <source>
        <dbReference type="EMBL" id="GGI01471.1"/>
    </source>
</evidence>
<reference evidence="2 4" key="2">
    <citation type="submission" date="2020-02" db="EMBL/GenBank/DDBJ databases">
        <title>Genome sequence of Parvularcula flava strain NH6-79.</title>
        <authorList>
            <person name="Abdul Karim M.H."/>
            <person name="Lam M.Q."/>
            <person name="Chen S.J."/>
            <person name="Yahya A."/>
            <person name="Shahir S."/>
            <person name="Shamsir M.S."/>
            <person name="Chong C.S."/>
        </authorList>
    </citation>
    <scope>NUCLEOTIDE SEQUENCE [LARGE SCALE GENOMIC DNA]</scope>
    <source>
        <strain evidence="2 4">NH6-79</strain>
    </source>
</reference>
<gene>
    <name evidence="2" type="ORF">FF098_016925</name>
    <name evidence="1" type="ORF">GCM10011355_32190</name>
</gene>
<reference evidence="1" key="1">
    <citation type="journal article" date="2014" name="Int. J. Syst. Evol. Microbiol.">
        <title>Complete genome sequence of Corynebacterium casei LMG S-19264T (=DSM 44701T), isolated from a smear-ripened cheese.</title>
        <authorList>
            <consortium name="US DOE Joint Genome Institute (JGI-PGF)"/>
            <person name="Walter F."/>
            <person name="Albersmeier A."/>
            <person name="Kalinowski J."/>
            <person name="Ruckert C."/>
        </authorList>
    </citation>
    <scope>NUCLEOTIDE SEQUENCE</scope>
    <source>
        <strain evidence="1">CGMCC 1.14984</strain>
    </source>
</reference>
<dbReference type="EMBL" id="BMGZ01000004">
    <property type="protein sequence ID" value="GGI01471.1"/>
    <property type="molecule type" value="Genomic_DNA"/>
</dbReference>
<dbReference type="Proteomes" id="UP000621856">
    <property type="component" value="Unassembled WGS sequence"/>
</dbReference>
<dbReference type="Proteomes" id="UP000818603">
    <property type="component" value="Unassembled WGS sequence"/>
</dbReference>
<accession>A0A8J3EVR9</accession>